<keyword evidence="2" id="KW-1185">Reference proteome</keyword>
<protein>
    <recommendedName>
        <fullName evidence="3">Prophage protein</fullName>
    </recommendedName>
</protein>
<gene>
    <name evidence="1" type="ORF">HUK45_08810</name>
</gene>
<dbReference type="EMBL" id="JABUXR010000025">
    <property type="protein sequence ID" value="MBD8086317.1"/>
    <property type="molecule type" value="Genomic_DNA"/>
</dbReference>
<accession>A0ABR8ZLZ3</accession>
<sequence>MKMNRGYKAASFTNKEFAAWFDDINLVMNQQIDDNPLALVWGEDDEIEGVYFPIETYKELTRSLKKSIVELKNKKGGKD</sequence>
<dbReference type="RefSeq" id="WP_191912000.1">
    <property type="nucleotide sequence ID" value="NZ_JABUXR010000025.1"/>
</dbReference>
<name>A0ABR8ZLZ3_9LACO</name>
<evidence type="ECO:0000313" key="2">
    <source>
        <dbReference type="Proteomes" id="UP000645007"/>
    </source>
</evidence>
<proteinExistence type="predicted"/>
<comment type="caution">
    <text evidence="1">The sequence shown here is derived from an EMBL/GenBank/DDBJ whole genome shotgun (WGS) entry which is preliminary data.</text>
</comment>
<evidence type="ECO:0000313" key="1">
    <source>
        <dbReference type="EMBL" id="MBD8086317.1"/>
    </source>
</evidence>
<organism evidence="1 2">
    <name type="scientific">Limosilactobacillus urinaemulieris</name>
    <dbReference type="NCBI Taxonomy" id="2742600"/>
    <lineage>
        <taxon>Bacteria</taxon>
        <taxon>Bacillati</taxon>
        <taxon>Bacillota</taxon>
        <taxon>Bacilli</taxon>
        <taxon>Lactobacillales</taxon>
        <taxon>Lactobacillaceae</taxon>
        <taxon>Limosilactobacillus</taxon>
    </lineage>
</organism>
<reference evidence="1 2" key="1">
    <citation type="submission" date="2020-06" db="EMBL/GenBank/DDBJ databases">
        <title>Limosilactobacillus sp. nov.</title>
        <authorList>
            <person name="Ksiezarek M."/>
            <person name="Goncalves Ribeiro T."/>
            <person name="Rocha J."/>
            <person name="Grosso F."/>
            <person name="Peixe L."/>
        </authorList>
    </citation>
    <scope>NUCLEOTIDE SEQUENCE [LARGE SCALE GENOMIC DNA]</scope>
    <source>
        <strain evidence="2">c9Ua_26_M</strain>
    </source>
</reference>
<dbReference type="Proteomes" id="UP000645007">
    <property type="component" value="Unassembled WGS sequence"/>
</dbReference>
<evidence type="ECO:0008006" key="3">
    <source>
        <dbReference type="Google" id="ProtNLM"/>
    </source>
</evidence>